<sequence>MASNTPNLDLLKKDPVADGNDTFNIETMLNENWDKIDAAVGQLEEDMQEIDIPLSDATNGTRSNVAGSEKAVGLVMQAANAANLAAGAAQTKADQAFTAGNERKAEVVAALVALGVSASTSDSWDSLIAKMATIIKATGNATAADLLAGKTASNVNGPITGTMPNRGAGGTITPGTTNQSKAAGYYSSAITVLGDADLAPGNIKSGVNIFGVVGTLKTFNKVTFNYSRTGSGYEYGSHKIGTIPGGCDYIVFLSSGTGMSWDIITEVADQAIRLVDAGGMSFNIISRAGRYHSMSLHSFCIDVASRQIWVAYARDYEDEGEKNVVRGTISNINFTNTITIESYVGSGGGPRNSSIGFKGDLIYI</sequence>
<proteinExistence type="predicted"/>
<keyword evidence="2" id="KW-1185">Reference proteome</keyword>
<gene>
    <name evidence="1" type="ORF">J41TS4_01550</name>
</gene>
<reference evidence="1" key="1">
    <citation type="submission" date="2021-03" db="EMBL/GenBank/DDBJ databases">
        <title>Antimicrobial resistance genes in bacteria isolated from Japanese honey, and their potential for conferring macrolide and lincosamide resistance in the American foulbrood pathogen Paenibacillus larvae.</title>
        <authorList>
            <person name="Okamoto M."/>
            <person name="Kumagai M."/>
            <person name="Kanamori H."/>
            <person name="Takamatsu D."/>
        </authorList>
    </citation>
    <scope>NUCLEOTIDE SEQUENCE</scope>
    <source>
        <strain evidence="1">J41TS4</strain>
    </source>
</reference>
<dbReference type="Proteomes" id="UP000678895">
    <property type="component" value="Unassembled WGS sequence"/>
</dbReference>
<dbReference type="EMBL" id="BORS01000001">
    <property type="protein sequence ID" value="GIO40397.1"/>
    <property type="molecule type" value="Genomic_DNA"/>
</dbReference>
<protein>
    <submittedName>
        <fullName evidence="1">Uncharacterized protein</fullName>
    </submittedName>
</protein>
<dbReference type="AlphaFoldDB" id="A0A919XWK9"/>
<comment type="caution">
    <text evidence="1">The sequence shown here is derived from an EMBL/GenBank/DDBJ whole genome shotgun (WGS) entry which is preliminary data.</text>
</comment>
<evidence type="ECO:0000313" key="2">
    <source>
        <dbReference type="Proteomes" id="UP000678895"/>
    </source>
</evidence>
<evidence type="ECO:0000313" key="1">
    <source>
        <dbReference type="EMBL" id="GIO40397.1"/>
    </source>
</evidence>
<accession>A0A919XWK9</accession>
<dbReference type="RefSeq" id="WP_301624145.1">
    <property type="nucleotide sequence ID" value="NZ_BORS01000001.1"/>
</dbReference>
<organism evidence="1 2">
    <name type="scientific">Paenibacillus apis</name>
    <dbReference type="NCBI Taxonomy" id="1792174"/>
    <lineage>
        <taxon>Bacteria</taxon>
        <taxon>Bacillati</taxon>
        <taxon>Bacillota</taxon>
        <taxon>Bacilli</taxon>
        <taxon>Bacillales</taxon>
        <taxon>Paenibacillaceae</taxon>
        <taxon>Paenibacillus</taxon>
    </lineage>
</organism>
<name>A0A919XWK9_9BACL</name>